<dbReference type="AlphaFoldDB" id="A0A9W4K8B8"/>
<keyword evidence="4" id="KW-1185">Reference proteome</keyword>
<keyword evidence="1" id="KW-1133">Transmembrane helix</keyword>
<dbReference type="EMBL" id="CAJVRC010000835">
    <property type="protein sequence ID" value="CAG8885704.1"/>
    <property type="molecule type" value="Genomic_DNA"/>
</dbReference>
<feature type="transmembrane region" description="Helical" evidence="1">
    <location>
        <begin position="106"/>
        <end position="128"/>
    </location>
</feature>
<organism evidence="3 4">
    <name type="scientific">Penicillium egyptiacum</name>
    <dbReference type="NCBI Taxonomy" id="1303716"/>
    <lineage>
        <taxon>Eukaryota</taxon>
        <taxon>Fungi</taxon>
        <taxon>Dikarya</taxon>
        <taxon>Ascomycota</taxon>
        <taxon>Pezizomycotina</taxon>
        <taxon>Eurotiomycetes</taxon>
        <taxon>Eurotiomycetidae</taxon>
        <taxon>Eurotiales</taxon>
        <taxon>Aspergillaceae</taxon>
        <taxon>Penicillium</taxon>
    </lineage>
</organism>
<keyword evidence="1" id="KW-0472">Membrane</keyword>
<dbReference type="Proteomes" id="UP001154252">
    <property type="component" value="Unassembled WGS sequence"/>
</dbReference>
<sequence length="131" mass="14753">MDIPNPGEGDINIGMFTSVLTAIVGLALLFRYAIKVWVRWALPQVTAPSRIWGTEDLFFLVAWGFDITHMIFIQMSANCGLGRHFSYLTAEERLHSMKWDFISQPLAVTSAMVSRAGMMWFLLSCFAASDK</sequence>
<reference evidence="3" key="1">
    <citation type="submission" date="2021-07" db="EMBL/GenBank/DDBJ databases">
        <authorList>
            <person name="Branca A.L. A."/>
        </authorList>
    </citation>
    <scope>NUCLEOTIDE SEQUENCE</scope>
</reference>
<evidence type="ECO:0000313" key="4">
    <source>
        <dbReference type="Proteomes" id="UP001154252"/>
    </source>
</evidence>
<evidence type="ECO:0000259" key="2">
    <source>
        <dbReference type="Pfam" id="PF20684"/>
    </source>
</evidence>
<feature type="transmembrane region" description="Helical" evidence="1">
    <location>
        <begin position="12"/>
        <end position="34"/>
    </location>
</feature>
<dbReference type="OrthoDB" id="4506280at2759"/>
<keyword evidence="1" id="KW-0812">Transmembrane</keyword>
<name>A0A9W4K8B8_9EURO</name>
<protein>
    <recommendedName>
        <fullName evidence="2">Rhodopsin domain-containing protein</fullName>
    </recommendedName>
</protein>
<proteinExistence type="predicted"/>
<evidence type="ECO:0000256" key="1">
    <source>
        <dbReference type="SAM" id="Phobius"/>
    </source>
</evidence>
<evidence type="ECO:0000313" key="3">
    <source>
        <dbReference type="EMBL" id="CAG8885704.1"/>
    </source>
</evidence>
<accession>A0A9W4K8B8</accession>
<dbReference type="Pfam" id="PF20684">
    <property type="entry name" value="Fung_rhodopsin"/>
    <property type="match status" value="1"/>
</dbReference>
<dbReference type="InterPro" id="IPR049326">
    <property type="entry name" value="Rhodopsin_dom_fungi"/>
</dbReference>
<gene>
    <name evidence="3" type="ORF">PEGY_LOCUS531</name>
</gene>
<feature type="transmembrane region" description="Helical" evidence="1">
    <location>
        <begin position="57"/>
        <end position="77"/>
    </location>
</feature>
<feature type="domain" description="Rhodopsin" evidence="2">
    <location>
        <begin position="50"/>
        <end position="127"/>
    </location>
</feature>
<comment type="caution">
    <text evidence="3">The sequence shown here is derived from an EMBL/GenBank/DDBJ whole genome shotgun (WGS) entry which is preliminary data.</text>
</comment>